<dbReference type="RefSeq" id="WP_146237188.1">
    <property type="nucleotide sequence ID" value="NZ_QJSX01000003.1"/>
</dbReference>
<feature type="compositionally biased region" description="Low complexity" evidence="1">
    <location>
        <begin position="340"/>
        <end position="373"/>
    </location>
</feature>
<accession>A0A318SFC4</accession>
<evidence type="ECO:0000256" key="2">
    <source>
        <dbReference type="SAM" id="SignalP"/>
    </source>
</evidence>
<dbReference type="EMBL" id="QJSX01000003">
    <property type="protein sequence ID" value="PYE55412.1"/>
    <property type="molecule type" value="Genomic_DNA"/>
</dbReference>
<evidence type="ECO:0008006" key="5">
    <source>
        <dbReference type="Google" id="ProtNLM"/>
    </source>
</evidence>
<keyword evidence="2" id="KW-0732">Signal</keyword>
<feature type="region of interest" description="Disordered" evidence="1">
    <location>
        <begin position="320"/>
        <end position="373"/>
    </location>
</feature>
<keyword evidence="4" id="KW-1185">Reference proteome</keyword>
<sequence>MTTSTSIRNLRALALPTAIVLASCGASSASVPAGLVGAWFSGASLPDEAYDEPSKATASSARFVFGKDGTYEYRGLKLSHEPGYFGTLLIACESLDVTTEQGTFTVQGDKITLKPKTIRSITGLSPAALNSGCKRSSGVTRTRAPNAADVTNDVWHVSGTKLTFGSGGDVSVWARRAASASAPTSTPSGALPGELRGEWNNGRISPIEYYNTATGKWAEASGTSVILKMNANMTYERTGLLVVTTYGCTSKLLVHEQGKIAQNGATLTFTPTTSSSTGYTCTPSKIYTKTDAVKPYSARAIVRVEADGRHVLTLADTDGDTVFNRPLGTAPESAPSANRGAVTPPAPASSGAAQPSVAAPTRPAATPTPTKWTAAGDWDATLTLGGQTYRARVTFDEEGTRLLGAIGYKTSRIEALVGDSGTGGFQINFTDGDDTVELVAQGRFDGDRYAGSVRGKFADVGAGTLTLTRR</sequence>
<evidence type="ECO:0000256" key="1">
    <source>
        <dbReference type="SAM" id="MobiDB-lite"/>
    </source>
</evidence>
<feature type="signal peptide" evidence="2">
    <location>
        <begin position="1"/>
        <end position="28"/>
    </location>
</feature>
<dbReference type="OrthoDB" id="59051at2"/>
<reference evidence="3 4" key="1">
    <citation type="submission" date="2018-06" db="EMBL/GenBank/DDBJ databases">
        <title>Genomic Encyclopedia of Type Strains, Phase IV (KMG-IV): sequencing the most valuable type-strain genomes for metagenomic binning, comparative biology and taxonomic classification.</title>
        <authorList>
            <person name="Goeker M."/>
        </authorList>
    </citation>
    <scope>NUCLEOTIDE SEQUENCE [LARGE SCALE GENOMIC DNA]</scope>
    <source>
        <strain evidence="3 4">DSM 18048</strain>
    </source>
</reference>
<organism evidence="3 4">
    <name type="scientific">Deinococcus yavapaiensis KR-236</name>
    <dbReference type="NCBI Taxonomy" id="694435"/>
    <lineage>
        <taxon>Bacteria</taxon>
        <taxon>Thermotogati</taxon>
        <taxon>Deinococcota</taxon>
        <taxon>Deinococci</taxon>
        <taxon>Deinococcales</taxon>
        <taxon>Deinococcaceae</taxon>
        <taxon>Deinococcus</taxon>
    </lineage>
</organism>
<dbReference type="Proteomes" id="UP000248326">
    <property type="component" value="Unassembled WGS sequence"/>
</dbReference>
<name>A0A318SFC4_9DEIO</name>
<gene>
    <name evidence="3" type="ORF">DES52_103245</name>
</gene>
<feature type="chain" id="PRO_5016379074" description="META domain-containing protein" evidence="2">
    <location>
        <begin position="29"/>
        <end position="470"/>
    </location>
</feature>
<evidence type="ECO:0000313" key="4">
    <source>
        <dbReference type="Proteomes" id="UP000248326"/>
    </source>
</evidence>
<evidence type="ECO:0000313" key="3">
    <source>
        <dbReference type="EMBL" id="PYE55412.1"/>
    </source>
</evidence>
<protein>
    <recommendedName>
        <fullName evidence="5">META domain-containing protein</fullName>
    </recommendedName>
</protein>
<comment type="caution">
    <text evidence="3">The sequence shown here is derived from an EMBL/GenBank/DDBJ whole genome shotgun (WGS) entry which is preliminary data.</text>
</comment>
<proteinExistence type="predicted"/>
<dbReference type="AlphaFoldDB" id="A0A318SFC4"/>